<evidence type="ECO:0000313" key="2">
    <source>
        <dbReference type="EMBL" id="PQO34437.1"/>
    </source>
</evidence>
<dbReference type="RefSeq" id="WP_105330168.1">
    <property type="nucleotide sequence ID" value="NZ_PUHY01000010.1"/>
</dbReference>
<keyword evidence="1" id="KW-0732">Signal</keyword>
<evidence type="ECO:0008006" key="4">
    <source>
        <dbReference type="Google" id="ProtNLM"/>
    </source>
</evidence>
<protein>
    <recommendedName>
        <fullName evidence="4">Secretin/TonB short N-terminal domain-containing protein</fullName>
    </recommendedName>
</protein>
<reference evidence="2 3" key="1">
    <citation type="submission" date="2018-02" db="EMBL/GenBank/DDBJ databases">
        <title>Comparative genomes isolates from brazilian mangrove.</title>
        <authorList>
            <person name="Araujo J.E."/>
            <person name="Taketani R.G."/>
            <person name="Silva M.C.P."/>
            <person name="Loureco M.V."/>
            <person name="Andreote F.D."/>
        </authorList>
    </citation>
    <scope>NUCLEOTIDE SEQUENCE [LARGE SCALE GENOMIC DNA]</scope>
    <source>
        <strain evidence="2 3">Hex-1 MGV</strain>
    </source>
</reference>
<feature type="chain" id="PRO_5015603584" description="Secretin/TonB short N-terminal domain-containing protein" evidence="1">
    <location>
        <begin position="20"/>
        <end position="542"/>
    </location>
</feature>
<organism evidence="2 3">
    <name type="scientific">Blastopirellula marina</name>
    <dbReference type="NCBI Taxonomy" id="124"/>
    <lineage>
        <taxon>Bacteria</taxon>
        <taxon>Pseudomonadati</taxon>
        <taxon>Planctomycetota</taxon>
        <taxon>Planctomycetia</taxon>
        <taxon>Pirellulales</taxon>
        <taxon>Pirellulaceae</taxon>
        <taxon>Blastopirellula</taxon>
    </lineage>
</organism>
<comment type="caution">
    <text evidence="2">The sequence shown here is derived from an EMBL/GenBank/DDBJ whole genome shotgun (WGS) entry which is preliminary data.</text>
</comment>
<sequence>MKRWTPLLLAVLLSATVHGQDVAQVNALPSSATERSIDDQMGTRDLIERLWNTTITIEAVDTPLDEFLPMLAEKSGCPFHIDNRSLERVGKNCDMPITIHLENVTLGSVLQVFTRGIDLEYVIQPERILICSSDAVLGQDHLVTRYYPVGKWLGDEKDNRRLAMILAAVQLLDPEQWEILGGPGSCEIAQGGLVVTQPVRFHDRIERLLKAIVAAKDLPSEAYPTQSISIHPLAKEAKAIEQQLRTERFTKLDTKLSLEELASVLSKQLGIQVCIDNRALEDMGLSSDLIVPTQWKNVTIETVLNDLSQQYLVWQIRGDYLCITTPDELERSLEIRVYPVRDLTYGDSKVNVGELPKFIRFDGFFCGSRLPGSPNYPGQLVLKTPADRLLAMFTNEIVPDSWEELGGPGSSVSNPLADCLVVSQERRVHEQIETLLADLRRSAVTSLADEYQEAASEVIDVAYAAPLGLGGQTLLDKDDLEELATLIETKFLSGEEIDPTSYATSVGDRLIVRQRRDVQRAIYRYLADLGYHFRDGQQNGGH</sequence>
<dbReference type="OrthoDB" id="291047at2"/>
<evidence type="ECO:0000256" key="1">
    <source>
        <dbReference type="SAM" id="SignalP"/>
    </source>
</evidence>
<feature type="signal peptide" evidence="1">
    <location>
        <begin position="1"/>
        <end position="19"/>
    </location>
</feature>
<proteinExistence type="predicted"/>
<dbReference type="Proteomes" id="UP000238322">
    <property type="component" value="Unassembled WGS sequence"/>
</dbReference>
<gene>
    <name evidence="2" type="ORF">C5Y83_13025</name>
</gene>
<name>A0A2S8FQK6_9BACT</name>
<dbReference type="EMBL" id="PUHY01000010">
    <property type="protein sequence ID" value="PQO34437.1"/>
    <property type="molecule type" value="Genomic_DNA"/>
</dbReference>
<dbReference type="AlphaFoldDB" id="A0A2S8FQK6"/>
<accession>A0A2S8FQK6</accession>
<evidence type="ECO:0000313" key="3">
    <source>
        <dbReference type="Proteomes" id="UP000238322"/>
    </source>
</evidence>